<protein>
    <recommendedName>
        <fullName evidence="6">Protein SDA1</fullName>
    </recommendedName>
</protein>
<dbReference type="PANTHER" id="PTHR12730">
    <property type="entry name" value="HSDA/SDA1-RELATED"/>
    <property type="match status" value="1"/>
</dbReference>
<feature type="region of interest" description="Disordered" evidence="7">
    <location>
        <begin position="554"/>
        <end position="624"/>
    </location>
</feature>
<dbReference type="GO" id="GO:0042273">
    <property type="term" value="P:ribosomal large subunit biogenesis"/>
    <property type="evidence" value="ECO:0007669"/>
    <property type="project" value="UniProtKB-UniRule"/>
</dbReference>
<evidence type="ECO:0000256" key="2">
    <source>
        <dbReference type="ARBA" id="ARBA00022448"/>
    </source>
</evidence>
<feature type="domain" description="SDA1 C-terminal" evidence="10">
    <location>
        <begin position="765"/>
        <end position="808"/>
    </location>
</feature>
<dbReference type="Pfam" id="PF21638">
    <property type="entry name" value="SDA1_C"/>
    <property type="match status" value="1"/>
</dbReference>
<dbReference type="InterPro" id="IPR048292">
    <property type="entry name" value="SDA1_C"/>
</dbReference>
<feature type="compositionally biased region" description="Basic and acidic residues" evidence="7">
    <location>
        <begin position="587"/>
        <end position="608"/>
    </location>
</feature>
<dbReference type="InterPro" id="IPR007949">
    <property type="entry name" value="SDA1_MD"/>
</dbReference>
<dbReference type="InterPro" id="IPR027312">
    <property type="entry name" value="Sda1"/>
</dbReference>
<evidence type="ECO:0000256" key="6">
    <source>
        <dbReference type="RuleBase" id="RU365057"/>
    </source>
</evidence>
<comment type="similarity">
    <text evidence="1 6">Belongs to the SDA1 family.</text>
</comment>
<dbReference type="PANTHER" id="PTHR12730:SF0">
    <property type="entry name" value="PROTEIN SDA1 HOMOLOG"/>
    <property type="match status" value="1"/>
</dbReference>
<evidence type="ECO:0000256" key="4">
    <source>
        <dbReference type="ARBA" id="ARBA00022927"/>
    </source>
</evidence>
<dbReference type="GO" id="GO:0000055">
    <property type="term" value="P:ribosomal large subunit export from nucleus"/>
    <property type="evidence" value="ECO:0007669"/>
    <property type="project" value="UniProtKB-UniRule"/>
</dbReference>
<dbReference type="SUPFAM" id="SSF48371">
    <property type="entry name" value="ARM repeat"/>
    <property type="match status" value="1"/>
</dbReference>
<dbReference type="InterPro" id="IPR016024">
    <property type="entry name" value="ARM-type_fold"/>
</dbReference>
<comment type="subcellular location">
    <subcellularLocation>
        <location evidence="6">Nucleus</location>
        <location evidence="6">Nucleolus</location>
    </subcellularLocation>
</comment>
<feature type="domain" description="SDA1 middle" evidence="8">
    <location>
        <begin position="566"/>
        <end position="727"/>
    </location>
</feature>
<evidence type="ECO:0000256" key="5">
    <source>
        <dbReference type="ARBA" id="ARBA00023242"/>
    </source>
</evidence>
<feature type="domain" description="SDA1 N-terminal" evidence="9">
    <location>
        <begin position="59"/>
        <end position="445"/>
    </location>
</feature>
<keyword evidence="5 6" id="KW-0539">Nucleus</keyword>
<dbReference type="GO" id="GO:0015031">
    <property type="term" value="P:protein transport"/>
    <property type="evidence" value="ECO:0007669"/>
    <property type="project" value="UniProtKB-KW"/>
</dbReference>
<organism evidence="11">
    <name type="scientific">Hydatigena taeniaeformis</name>
    <name type="common">Feline tapeworm</name>
    <name type="synonym">Taenia taeniaeformis</name>
    <dbReference type="NCBI Taxonomy" id="6205"/>
    <lineage>
        <taxon>Eukaryota</taxon>
        <taxon>Metazoa</taxon>
        <taxon>Spiralia</taxon>
        <taxon>Lophotrochozoa</taxon>
        <taxon>Platyhelminthes</taxon>
        <taxon>Cestoda</taxon>
        <taxon>Eucestoda</taxon>
        <taxon>Cyclophyllidea</taxon>
        <taxon>Taeniidae</taxon>
        <taxon>Hydatigera</taxon>
    </lineage>
</organism>
<evidence type="ECO:0000256" key="1">
    <source>
        <dbReference type="ARBA" id="ARBA00005783"/>
    </source>
</evidence>
<dbReference type="AlphaFoldDB" id="A0A158REA9"/>
<evidence type="ECO:0000313" key="11">
    <source>
        <dbReference type="WBParaSite" id="TTAC_0000698901-mRNA-1"/>
    </source>
</evidence>
<sequence length="812" mass="91683">MAVAVVESNLSELEGNIRRDPESYLPDFEIQYESYNSLEATYLSAPSEYVPKLDSLLTFVSQIIHLFPDYIARFSENVASTLLSRSFGMNARMRMVRLLSWCPDFTYLKAFMRLRVRNFVTLQQSVDVAFRLHRCQDKHVRKMLRGFVINDIKRVNLKGGSGKSNAVILPFETIHSFIATAIKDGNTTVAKEAVIILVELCRKGVWKHEKSVNLIADACLVKSQKVYSKAIRFFLGHAEKSMEQESSSDSDANVGLDAKIKQLKLGHRVGIKSKKRTKRLDRGIDSLKRKNEQRLKKPKSTGINVLALRMIYDPQTFAEKLFHKLEKCNDRLEIRLLLLELISHLIGVHQLLLMNFYPSLQRFLRPQQREITRLLLFAAEASHDQVPPDAILPLVRTIADNFVTDRASAEAITVGLNTIREICARCPYAVDADLLSDLVGYKSYRNKNVVAAARSLIRLYRQINPSLLPKREVGRPTEALKEALGGDKGDMDFLVASNGPARVFGKMCAATSIAGAEVLVETVASDTDDDGCPKKRRRVEANFGRVFEVGDNADAEVERQEEVLQSVTEAEAFDNGDGVSGDTEGEGGAKSRDGEDPSGERSTKKKDSNTGGNKGVKKKQSKNVVPEMILTTRVLTDEDFESIRRRQTEKQILFAAAGGRKRKRGEDVMIEENDLHDGCADSDTNENSDKEVDLGEVHGLVSMRDITKLVRKPRSTKADRVDTVTEGREGRKKYGFQHSDGIFFVKMTKETLEICPVNRLNPHASTTNREKRKKKTFQMIKHKVRRKAKRSFREKQASLREHLRKLSKNFRH</sequence>
<dbReference type="GO" id="GO:0005730">
    <property type="term" value="C:nucleolus"/>
    <property type="evidence" value="ECO:0007669"/>
    <property type="project" value="UniProtKB-SubCell"/>
</dbReference>
<keyword evidence="4 6" id="KW-0653">Protein transport</keyword>
<dbReference type="InterPro" id="IPR012977">
    <property type="entry name" value="SDA1_N"/>
</dbReference>
<evidence type="ECO:0000256" key="7">
    <source>
        <dbReference type="SAM" id="MobiDB-lite"/>
    </source>
</evidence>
<keyword evidence="2 6" id="KW-0813">Transport</keyword>
<dbReference type="STRING" id="6205.A0A158REA9"/>
<comment type="function">
    <text evidence="6">Required for 60S pre-ribosomal subunits export to the cytoplasm.</text>
</comment>
<evidence type="ECO:0000259" key="9">
    <source>
        <dbReference type="Pfam" id="PF08158"/>
    </source>
</evidence>
<reference evidence="11" key="1">
    <citation type="submission" date="2016-04" db="UniProtKB">
        <authorList>
            <consortium name="WormBaseParasite"/>
        </authorList>
    </citation>
    <scope>IDENTIFICATION</scope>
</reference>
<dbReference type="Pfam" id="PF08158">
    <property type="entry name" value="SDA1_HEAT"/>
    <property type="match status" value="1"/>
</dbReference>
<accession>A0A158REA9</accession>
<keyword evidence="3 6" id="KW-0690">Ribosome biogenesis</keyword>
<evidence type="ECO:0000259" key="10">
    <source>
        <dbReference type="Pfam" id="PF21638"/>
    </source>
</evidence>
<proteinExistence type="inferred from homology"/>
<name>A0A158REA9_HYDTA</name>
<evidence type="ECO:0000259" key="8">
    <source>
        <dbReference type="Pfam" id="PF05285"/>
    </source>
</evidence>
<evidence type="ECO:0000256" key="3">
    <source>
        <dbReference type="ARBA" id="ARBA00022517"/>
    </source>
</evidence>
<dbReference type="WBParaSite" id="TTAC_0000698901-mRNA-1">
    <property type="protein sequence ID" value="TTAC_0000698901-mRNA-1"/>
    <property type="gene ID" value="TTAC_0000698901"/>
</dbReference>
<dbReference type="Pfam" id="PF05285">
    <property type="entry name" value="SDA1_dom"/>
    <property type="match status" value="1"/>
</dbReference>